<keyword evidence="5" id="KW-0186">Copper</keyword>
<gene>
    <name evidence="8" type="ORF">DM826_04550</name>
</gene>
<dbReference type="PROSITE" id="PS51318">
    <property type="entry name" value="TAT"/>
    <property type="match status" value="1"/>
</dbReference>
<dbReference type="EMBL" id="QKNY01000006">
    <property type="protein sequence ID" value="RJX43953.1"/>
    <property type="molecule type" value="Genomic_DNA"/>
</dbReference>
<evidence type="ECO:0000259" key="7">
    <source>
        <dbReference type="Pfam" id="PF00127"/>
    </source>
</evidence>
<reference evidence="8 9" key="1">
    <citation type="submission" date="2018-06" db="EMBL/GenBank/DDBJ databases">
        <title>Halonotius sp. F13-13 a new haloarchaeeon isolated from a solar saltern from Isla Cristina, Huelva, Spain.</title>
        <authorList>
            <person name="Duran-Viseras A."/>
            <person name="Sanchez-Porro C."/>
            <person name="Ventosa A."/>
        </authorList>
    </citation>
    <scope>NUCLEOTIDE SEQUENCE [LARGE SCALE GENOMIC DNA]</scope>
    <source>
        <strain evidence="8 9">F13-13</strain>
    </source>
</reference>
<keyword evidence="2" id="KW-0813">Transport</keyword>
<keyword evidence="4" id="KW-0249">Electron transport</keyword>
<evidence type="ECO:0000313" key="8">
    <source>
        <dbReference type="EMBL" id="RJX43953.1"/>
    </source>
</evidence>
<dbReference type="PROSITE" id="PS00196">
    <property type="entry name" value="COPPER_BLUE"/>
    <property type="match status" value="1"/>
</dbReference>
<organism evidence="8 9">
    <name type="scientific">Halonotius aquaticus</name>
    <dbReference type="NCBI Taxonomy" id="2216978"/>
    <lineage>
        <taxon>Archaea</taxon>
        <taxon>Methanobacteriati</taxon>
        <taxon>Methanobacteriota</taxon>
        <taxon>Stenosarchaea group</taxon>
        <taxon>Halobacteria</taxon>
        <taxon>Halobacteriales</taxon>
        <taxon>Haloferacaceae</taxon>
        <taxon>Halonotius</taxon>
    </lineage>
</organism>
<name>A0A3A6PW95_9EURY</name>
<evidence type="ECO:0000313" key="9">
    <source>
        <dbReference type="Proteomes" id="UP000276588"/>
    </source>
</evidence>
<evidence type="ECO:0000256" key="6">
    <source>
        <dbReference type="ARBA" id="ARBA00023136"/>
    </source>
</evidence>
<evidence type="ECO:0000256" key="3">
    <source>
        <dbReference type="ARBA" id="ARBA00022723"/>
    </source>
</evidence>
<evidence type="ECO:0000256" key="4">
    <source>
        <dbReference type="ARBA" id="ARBA00022982"/>
    </source>
</evidence>
<evidence type="ECO:0000256" key="5">
    <source>
        <dbReference type="ARBA" id="ARBA00023008"/>
    </source>
</evidence>
<dbReference type="InterPro" id="IPR028871">
    <property type="entry name" value="BlueCu_1_BS"/>
</dbReference>
<dbReference type="GO" id="GO:0005507">
    <property type="term" value="F:copper ion binding"/>
    <property type="evidence" value="ECO:0007669"/>
    <property type="project" value="InterPro"/>
</dbReference>
<dbReference type="PANTHER" id="PTHR34192:SF10">
    <property type="entry name" value="PLASTOCYANIN MAJOR ISOFORM, CHLOROPLASTIC-RELATED"/>
    <property type="match status" value="1"/>
</dbReference>
<dbReference type="PROSITE" id="PS51257">
    <property type="entry name" value="PROKAR_LIPOPROTEIN"/>
    <property type="match status" value="1"/>
</dbReference>
<keyword evidence="6" id="KW-0472">Membrane</keyword>
<dbReference type="InterPro" id="IPR006311">
    <property type="entry name" value="TAT_signal"/>
</dbReference>
<dbReference type="GO" id="GO:0016020">
    <property type="term" value="C:membrane"/>
    <property type="evidence" value="ECO:0007669"/>
    <property type="project" value="UniProtKB-SubCell"/>
</dbReference>
<evidence type="ECO:0000256" key="1">
    <source>
        <dbReference type="ARBA" id="ARBA00004370"/>
    </source>
</evidence>
<dbReference type="OrthoDB" id="4392at2157"/>
<dbReference type="RefSeq" id="WP_120101944.1">
    <property type="nucleotide sequence ID" value="NZ_QKNY01000006.1"/>
</dbReference>
<proteinExistence type="predicted"/>
<comment type="caution">
    <text evidence="8">The sequence shown here is derived from an EMBL/GenBank/DDBJ whole genome shotgun (WGS) entry which is preliminary data.</text>
</comment>
<feature type="domain" description="Blue (type 1) copper" evidence="7">
    <location>
        <begin position="40"/>
        <end position="140"/>
    </location>
</feature>
<dbReference type="Gene3D" id="2.60.40.420">
    <property type="entry name" value="Cupredoxins - blue copper proteins"/>
    <property type="match status" value="1"/>
</dbReference>
<dbReference type="SUPFAM" id="SSF49503">
    <property type="entry name" value="Cupredoxins"/>
    <property type="match status" value="1"/>
</dbReference>
<dbReference type="Proteomes" id="UP000276588">
    <property type="component" value="Unassembled WGS sequence"/>
</dbReference>
<dbReference type="AlphaFoldDB" id="A0A3A6PW95"/>
<protein>
    <submittedName>
        <fullName evidence="8">Halocyanin</fullName>
    </submittedName>
</protein>
<dbReference type="CDD" id="cd04220">
    <property type="entry name" value="Halocyanin"/>
    <property type="match status" value="1"/>
</dbReference>
<comment type="subcellular location">
    <subcellularLocation>
        <location evidence="1">Membrane</location>
    </subcellularLocation>
</comment>
<dbReference type="InterPro" id="IPR000923">
    <property type="entry name" value="BlueCu_1"/>
</dbReference>
<dbReference type="GO" id="GO:0009055">
    <property type="term" value="F:electron transfer activity"/>
    <property type="evidence" value="ECO:0007669"/>
    <property type="project" value="InterPro"/>
</dbReference>
<dbReference type="PANTHER" id="PTHR34192">
    <property type="entry name" value="PLASTOCYANIN MAJOR ISOFORM, CHLOROPLASTIC-RELATED"/>
    <property type="match status" value="1"/>
</dbReference>
<dbReference type="InterPro" id="IPR008972">
    <property type="entry name" value="Cupredoxin"/>
</dbReference>
<dbReference type="Pfam" id="PF00127">
    <property type="entry name" value="Copper-bind"/>
    <property type="match status" value="1"/>
</dbReference>
<accession>A0A3A6PW95</accession>
<sequence>MVELRTRRRVLATLGATAVGGLAGCLSTFDRPEYDIGMRATAFAPEEITVDAGTTVVWRNTSARGHTVTAYESSLPEGAAFFASGGYDSTDEAREAWHNDSGGRIETGETFRHTFEVPGEYSYVCIPHETSSMVGTIVVEA</sequence>
<keyword evidence="9" id="KW-1185">Reference proteome</keyword>
<evidence type="ECO:0000256" key="2">
    <source>
        <dbReference type="ARBA" id="ARBA00022448"/>
    </source>
</evidence>
<keyword evidence="3" id="KW-0479">Metal-binding</keyword>